<dbReference type="EC" id="1.14.19.8" evidence="7"/>
<reference evidence="8" key="1">
    <citation type="submission" date="2016-03" db="EMBL/GenBank/DDBJ databases">
        <title>Complete genome sequence of the type strain Actinoalloteichus hymeniacidonis DSM 45092.</title>
        <authorList>
            <person name="Schaffert L."/>
            <person name="Albersmeier A."/>
            <person name="Winkler A."/>
            <person name="Kalinowski J."/>
            <person name="Zotchev S."/>
            <person name="Ruckert C."/>
        </authorList>
    </citation>
    <scope>NUCLEOTIDE SEQUENCE [LARGE SCALE GENOMIC DNA]</scope>
    <source>
        <strain evidence="8">HPA177(T) (DSM 45092(T))</strain>
    </source>
</reference>
<dbReference type="Pfam" id="PF00067">
    <property type="entry name" value="p450"/>
    <property type="match status" value="1"/>
</dbReference>
<dbReference type="RefSeq" id="WP_069851090.1">
    <property type="nucleotide sequence ID" value="NZ_CP014859.1"/>
</dbReference>
<dbReference type="GO" id="GO:0005506">
    <property type="term" value="F:iron ion binding"/>
    <property type="evidence" value="ECO:0007669"/>
    <property type="project" value="InterPro"/>
</dbReference>
<keyword evidence="4 7" id="KW-0560">Oxidoreductase</keyword>
<dbReference type="GO" id="GO:0016705">
    <property type="term" value="F:oxidoreductase activity, acting on paired donors, with incorporation or reduction of molecular oxygen"/>
    <property type="evidence" value="ECO:0007669"/>
    <property type="project" value="InterPro"/>
</dbReference>
<name>A0AAC9HSG1_9PSEU</name>
<evidence type="ECO:0000256" key="2">
    <source>
        <dbReference type="ARBA" id="ARBA00022617"/>
    </source>
</evidence>
<dbReference type="InterPro" id="IPR002397">
    <property type="entry name" value="Cyt_P450_B"/>
</dbReference>
<dbReference type="InterPro" id="IPR001128">
    <property type="entry name" value="Cyt_P450"/>
</dbReference>
<accession>A0AAC9HSG1</accession>
<organism evidence="7 8">
    <name type="scientific">Actinoalloteichus hymeniacidonis</name>
    <dbReference type="NCBI Taxonomy" id="340345"/>
    <lineage>
        <taxon>Bacteria</taxon>
        <taxon>Bacillati</taxon>
        <taxon>Actinomycetota</taxon>
        <taxon>Actinomycetes</taxon>
        <taxon>Pseudonocardiales</taxon>
        <taxon>Pseudonocardiaceae</taxon>
        <taxon>Actinoalloteichus</taxon>
    </lineage>
</organism>
<evidence type="ECO:0000313" key="8">
    <source>
        <dbReference type="Proteomes" id="UP000095210"/>
    </source>
</evidence>
<evidence type="ECO:0000313" key="7">
    <source>
        <dbReference type="EMBL" id="AOS64792.1"/>
    </source>
</evidence>
<dbReference type="FunFam" id="1.10.630.10:FF:000018">
    <property type="entry name" value="Cytochrome P450 monooxygenase"/>
    <property type="match status" value="1"/>
</dbReference>
<sequence>MTGSVQLSLEQSRPLHIDPVVRRLQGERCIHRIRTALGAEGWLVTGYREVRQLLEDPRLGRSHPDPENAARSGESAMLGNLLGNYETERADSKRMRGLLLPQMSPRRMRELRPRIEEITTELIDGILDGDLSASDTEPVRKADLQQALAFPLPVSVICELLGVPLSDRQRYLEWTYAAALQSDRVRSEQGLADLHTYGRELAAAKRRAPADDVISRLCAIEGVDDAEVATLSMTLLFAGEAAIMALGIGTVILLQNPDQAEALRQDPQLIPGAVEEILRSLDKGGDGIIRYARADVEVDGLTIRAGDLVLLDTGAANHDSTIFAEPDAFDIQRAANSHLAFGHGTYYCVGTALARIELQVAFEQIITRFPKLRLAVPAEELRLDREIVAGGLVELPVTW</sequence>
<dbReference type="AlphaFoldDB" id="A0AAC9HSG1"/>
<dbReference type="Gene3D" id="1.10.630.10">
    <property type="entry name" value="Cytochrome P450"/>
    <property type="match status" value="1"/>
</dbReference>
<dbReference type="PANTHER" id="PTHR46696:SF6">
    <property type="entry name" value="P450, PUTATIVE (EUROFUNG)-RELATED"/>
    <property type="match status" value="1"/>
</dbReference>
<keyword evidence="8" id="KW-1185">Reference proteome</keyword>
<dbReference type="EMBL" id="CP014859">
    <property type="protein sequence ID" value="AOS64792.1"/>
    <property type="molecule type" value="Genomic_DNA"/>
</dbReference>
<evidence type="ECO:0000256" key="3">
    <source>
        <dbReference type="ARBA" id="ARBA00022723"/>
    </source>
</evidence>
<dbReference type="PANTHER" id="PTHR46696">
    <property type="entry name" value="P450, PUTATIVE (EUROFUNG)-RELATED"/>
    <property type="match status" value="1"/>
</dbReference>
<evidence type="ECO:0000256" key="5">
    <source>
        <dbReference type="ARBA" id="ARBA00023004"/>
    </source>
</evidence>
<proteinExistence type="inferred from homology"/>
<dbReference type="Proteomes" id="UP000095210">
    <property type="component" value="Chromosome"/>
</dbReference>
<protein>
    <submittedName>
        <fullName evidence="7">Cytochrome P450</fullName>
        <ecNumber evidence="7">1.14.19.8</ecNumber>
    </submittedName>
</protein>
<evidence type="ECO:0000256" key="1">
    <source>
        <dbReference type="ARBA" id="ARBA00010617"/>
    </source>
</evidence>
<dbReference type="GO" id="GO:0020037">
    <property type="term" value="F:heme binding"/>
    <property type="evidence" value="ECO:0007669"/>
    <property type="project" value="InterPro"/>
</dbReference>
<keyword evidence="2" id="KW-0349">Heme</keyword>
<dbReference type="GO" id="GO:0004497">
    <property type="term" value="F:monooxygenase activity"/>
    <property type="evidence" value="ECO:0007669"/>
    <property type="project" value="UniProtKB-KW"/>
</dbReference>
<evidence type="ECO:0000256" key="4">
    <source>
        <dbReference type="ARBA" id="ARBA00023002"/>
    </source>
</evidence>
<comment type="similarity">
    <text evidence="1">Belongs to the cytochrome P450 family.</text>
</comment>
<gene>
    <name evidence="7" type="ORF">TL08_20005</name>
</gene>
<keyword evidence="6" id="KW-0503">Monooxygenase</keyword>
<dbReference type="PRINTS" id="PR00359">
    <property type="entry name" value="BP450"/>
</dbReference>
<dbReference type="CDD" id="cd11031">
    <property type="entry name" value="Cyp158A-like"/>
    <property type="match status" value="1"/>
</dbReference>
<dbReference type="SUPFAM" id="SSF48264">
    <property type="entry name" value="Cytochrome P450"/>
    <property type="match status" value="1"/>
</dbReference>
<dbReference type="KEGG" id="ahm:TL08_20005"/>
<dbReference type="InterPro" id="IPR036396">
    <property type="entry name" value="Cyt_P450_sf"/>
</dbReference>
<keyword evidence="5" id="KW-0408">Iron</keyword>
<evidence type="ECO:0000256" key="6">
    <source>
        <dbReference type="ARBA" id="ARBA00023033"/>
    </source>
</evidence>
<keyword evidence="3" id="KW-0479">Metal-binding</keyword>